<evidence type="ECO:0000313" key="2">
    <source>
        <dbReference type="Proteomes" id="UP000652153"/>
    </source>
</evidence>
<accession>A0ABQ1Z8X1</accession>
<dbReference type="Proteomes" id="UP000652153">
    <property type="component" value="Unassembled WGS sequence"/>
</dbReference>
<proteinExistence type="predicted"/>
<gene>
    <name evidence="1" type="ORF">GCM10008014_22620</name>
</gene>
<evidence type="ECO:0000313" key="1">
    <source>
        <dbReference type="EMBL" id="GGH54201.1"/>
    </source>
</evidence>
<organism evidence="1 2">
    <name type="scientific">Paenibacillus silvae</name>
    <dbReference type="NCBI Taxonomy" id="1325358"/>
    <lineage>
        <taxon>Bacteria</taxon>
        <taxon>Bacillati</taxon>
        <taxon>Bacillota</taxon>
        <taxon>Bacilli</taxon>
        <taxon>Bacillales</taxon>
        <taxon>Paenibacillaceae</taxon>
        <taxon>Paenibacillus</taxon>
    </lineage>
</organism>
<name>A0ABQ1Z8X1_9BACL</name>
<reference evidence="2" key="1">
    <citation type="journal article" date="2019" name="Int. J. Syst. Evol. Microbiol.">
        <title>The Global Catalogue of Microorganisms (GCM) 10K type strain sequencing project: providing services to taxonomists for standard genome sequencing and annotation.</title>
        <authorList>
            <consortium name="The Broad Institute Genomics Platform"/>
            <consortium name="The Broad Institute Genome Sequencing Center for Infectious Disease"/>
            <person name="Wu L."/>
            <person name="Ma J."/>
        </authorList>
    </citation>
    <scope>NUCLEOTIDE SEQUENCE [LARGE SCALE GENOMIC DNA]</scope>
    <source>
        <strain evidence="2">CGMCC 1.12770</strain>
    </source>
</reference>
<comment type="caution">
    <text evidence="1">The sequence shown here is derived from an EMBL/GenBank/DDBJ whole genome shotgun (WGS) entry which is preliminary data.</text>
</comment>
<protein>
    <submittedName>
        <fullName evidence="1">Uncharacterized protein</fullName>
    </submittedName>
</protein>
<dbReference type="EMBL" id="BMFU01000003">
    <property type="protein sequence ID" value="GGH54201.1"/>
    <property type="molecule type" value="Genomic_DNA"/>
</dbReference>
<sequence>MESGIQTQTWIYNGMNKETQFRVQQSFQARSSHWSHTIPIAESGHTNPLIAQPLG</sequence>
<keyword evidence="2" id="KW-1185">Reference proteome</keyword>